<dbReference type="EMBL" id="CAJOBC010084442">
    <property type="protein sequence ID" value="CAF4317192.1"/>
    <property type="molecule type" value="Genomic_DNA"/>
</dbReference>
<sequence>MYIVGKESEDLIEFIDKAFKPKEDQLRKKGIQFDHYGIMYNVQIEIHRNVKDFQIRQMETSLFGAYCLLCCLKPTEWKDIQKIESGFPIERTAKRTLEIYEQMLNESGDIKNLIFHFSELICRNNDVSIRQLSEEALEACNKDVRNYREFLSRKCGDTVNLIDTFNRPFERSDPMIAEIMRIRLAM</sequence>
<evidence type="ECO:0000313" key="2">
    <source>
        <dbReference type="EMBL" id="CAF4317192.1"/>
    </source>
</evidence>
<dbReference type="Proteomes" id="UP000681722">
    <property type="component" value="Unassembled WGS sequence"/>
</dbReference>
<dbReference type="Proteomes" id="UP000663829">
    <property type="component" value="Unassembled WGS sequence"/>
</dbReference>
<reference evidence="1" key="1">
    <citation type="submission" date="2021-02" db="EMBL/GenBank/DDBJ databases">
        <authorList>
            <person name="Nowell W R."/>
        </authorList>
    </citation>
    <scope>NUCLEOTIDE SEQUENCE</scope>
</reference>
<proteinExistence type="predicted"/>
<dbReference type="AlphaFoldDB" id="A0A815P1F3"/>
<evidence type="ECO:0000313" key="1">
    <source>
        <dbReference type="EMBL" id="CAF1441064.1"/>
    </source>
</evidence>
<accession>A0A815P1F3</accession>
<organism evidence="1 3">
    <name type="scientific">Didymodactylos carnosus</name>
    <dbReference type="NCBI Taxonomy" id="1234261"/>
    <lineage>
        <taxon>Eukaryota</taxon>
        <taxon>Metazoa</taxon>
        <taxon>Spiralia</taxon>
        <taxon>Gnathifera</taxon>
        <taxon>Rotifera</taxon>
        <taxon>Eurotatoria</taxon>
        <taxon>Bdelloidea</taxon>
        <taxon>Philodinida</taxon>
        <taxon>Philodinidae</taxon>
        <taxon>Didymodactylos</taxon>
    </lineage>
</organism>
<comment type="caution">
    <text evidence="1">The sequence shown here is derived from an EMBL/GenBank/DDBJ whole genome shotgun (WGS) entry which is preliminary data.</text>
</comment>
<protein>
    <submittedName>
        <fullName evidence="1">Uncharacterized protein</fullName>
    </submittedName>
</protein>
<dbReference type="OrthoDB" id="8193306at2759"/>
<name>A0A815P1F3_9BILA</name>
<gene>
    <name evidence="1" type="ORF">GPM918_LOCUS34376</name>
    <name evidence="2" type="ORF">SRO942_LOCUS35073</name>
</gene>
<keyword evidence="3" id="KW-1185">Reference proteome</keyword>
<dbReference type="EMBL" id="CAJNOQ010019001">
    <property type="protein sequence ID" value="CAF1441064.1"/>
    <property type="molecule type" value="Genomic_DNA"/>
</dbReference>
<evidence type="ECO:0000313" key="3">
    <source>
        <dbReference type="Proteomes" id="UP000663829"/>
    </source>
</evidence>